<dbReference type="SMART" id="SM00283">
    <property type="entry name" value="MA"/>
    <property type="match status" value="1"/>
</dbReference>
<feature type="domain" description="HAMP" evidence="9">
    <location>
        <begin position="202"/>
        <end position="255"/>
    </location>
</feature>
<dbReference type="GO" id="GO:0007165">
    <property type="term" value="P:signal transduction"/>
    <property type="evidence" value="ECO:0007669"/>
    <property type="project" value="UniProtKB-KW"/>
</dbReference>
<evidence type="ECO:0000256" key="3">
    <source>
        <dbReference type="ARBA" id="ARBA00023136"/>
    </source>
</evidence>
<dbReference type="Pfam" id="PF12729">
    <property type="entry name" value="4HB_MCP_1"/>
    <property type="match status" value="1"/>
</dbReference>
<dbReference type="PANTHER" id="PTHR32089">
    <property type="entry name" value="METHYL-ACCEPTING CHEMOTAXIS PROTEIN MCPB"/>
    <property type="match status" value="1"/>
</dbReference>
<dbReference type="InterPro" id="IPR003660">
    <property type="entry name" value="HAMP_dom"/>
</dbReference>
<dbReference type="PANTHER" id="PTHR32089:SF112">
    <property type="entry name" value="LYSOZYME-LIKE PROTEIN-RELATED"/>
    <property type="match status" value="1"/>
</dbReference>
<evidence type="ECO:0000256" key="4">
    <source>
        <dbReference type="ARBA" id="ARBA00023224"/>
    </source>
</evidence>
<keyword evidence="7" id="KW-0812">Transmembrane</keyword>
<comment type="caution">
    <text evidence="10">The sequence shown here is derived from an EMBL/GenBank/DDBJ whole genome shotgun (WGS) entry which is preliminary data.</text>
</comment>
<evidence type="ECO:0000259" key="9">
    <source>
        <dbReference type="PROSITE" id="PS50885"/>
    </source>
</evidence>
<name>A0A511X3R9_9BACI</name>
<dbReference type="Pfam" id="PF00015">
    <property type="entry name" value="MCPsignal"/>
    <property type="match status" value="1"/>
</dbReference>
<keyword evidence="4 6" id="KW-0807">Transducer</keyword>
<feature type="transmembrane region" description="Helical" evidence="7">
    <location>
        <begin position="181"/>
        <end position="204"/>
    </location>
</feature>
<dbReference type="CDD" id="cd06225">
    <property type="entry name" value="HAMP"/>
    <property type="match status" value="1"/>
</dbReference>
<dbReference type="EMBL" id="BJYE01000034">
    <property type="protein sequence ID" value="GEN57599.1"/>
    <property type="molecule type" value="Genomic_DNA"/>
</dbReference>
<dbReference type="PROSITE" id="PS50885">
    <property type="entry name" value="HAMP"/>
    <property type="match status" value="1"/>
</dbReference>
<feature type="domain" description="Methyl-accepting transducer" evidence="8">
    <location>
        <begin position="274"/>
        <end position="524"/>
    </location>
</feature>
<evidence type="ECO:0000256" key="1">
    <source>
        <dbReference type="ARBA" id="ARBA00004236"/>
    </source>
</evidence>
<keyword evidence="2" id="KW-1003">Cell membrane</keyword>
<dbReference type="InterPro" id="IPR004089">
    <property type="entry name" value="MCPsignal_dom"/>
</dbReference>
<gene>
    <name evidence="10" type="primary">yvaQ_4</name>
    <name evidence="10" type="ORF">HAL01_20630</name>
</gene>
<evidence type="ECO:0000313" key="11">
    <source>
        <dbReference type="Proteomes" id="UP000321400"/>
    </source>
</evidence>
<dbReference type="GO" id="GO:0005886">
    <property type="term" value="C:plasma membrane"/>
    <property type="evidence" value="ECO:0007669"/>
    <property type="project" value="UniProtKB-SubCell"/>
</dbReference>
<dbReference type="Proteomes" id="UP000321400">
    <property type="component" value="Unassembled WGS sequence"/>
</dbReference>
<keyword evidence="3 7" id="KW-0472">Membrane</keyword>
<dbReference type="OrthoDB" id="9804712at2"/>
<keyword evidence="11" id="KW-1185">Reference proteome</keyword>
<comment type="subcellular location">
    <subcellularLocation>
        <location evidence="1">Cell membrane</location>
    </subcellularLocation>
</comment>
<evidence type="ECO:0000256" key="2">
    <source>
        <dbReference type="ARBA" id="ARBA00022475"/>
    </source>
</evidence>
<reference evidence="10 11" key="1">
    <citation type="submission" date="2019-07" db="EMBL/GenBank/DDBJ databases">
        <title>Whole genome shotgun sequence of Halolactibacillus alkaliphilus NBRC 103919.</title>
        <authorList>
            <person name="Hosoyama A."/>
            <person name="Uohara A."/>
            <person name="Ohji S."/>
            <person name="Ichikawa N."/>
        </authorList>
    </citation>
    <scope>NUCLEOTIDE SEQUENCE [LARGE SCALE GENOMIC DNA]</scope>
    <source>
        <strain evidence="10 11">NBRC 103919</strain>
    </source>
</reference>
<proteinExistence type="inferred from homology"/>
<sequence length="561" mass="62360">MNITNKLLVNTLITIVFIGFIGWVSLEALERTRASSDEMYEQRVEPMQDLNQIIRLAENAQVNMLTAVTYEDATYVETVKTHFSKIETAITRFESVISTEEEEELFKSVKANWIRFQRVVNNHIGMIEAGEFEMSRDELRNIGLFFEPLSDYLGQLMAINQEAVTTLYEDTHLVYQQNYKIVLVVIAVASLLFIAMSLILGHSIRQPLKKVMDRMSAMATGDLTSERLYSKRRDEIGLLAQQMYRMQEDVRSVIEEIKAASSQVLNESVTLTTSANQVKDSSQQIVVTMTDLSHGAENQANHAQELNEMMEEYLSTVIETSTTTDLAAKQAESVTKLTKKGTASMDASVKQMQTVHHVVTQAVNRVEALNVETGKISKLVDVIQNVAEQTNLLALNAAIEAARAGEHGKGFAVVADEVRKLAEQVSTSILQITSITETIQVESMNVGQSLKEGYQQVEKGSSQIHETKQVFLEMDHAYQHVSTSLVSIAARLQALTDGSQRMHQSIESIASLSEESAAGIEETAASSEESAHSVGRISEVGDQLKHLAENLYQKVAQFKLS</sequence>
<dbReference type="SUPFAM" id="SSF58104">
    <property type="entry name" value="Methyl-accepting chemotaxis protein (MCP) signaling domain"/>
    <property type="match status" value="1"/>
</dbReference>
<dbReference type="AlphaFoldDB" id="A0A511X3R9"/>
<dbReference type="InterPro" id="IPR024478">
    <property type="entry name" value="HlyB_4HB_MCP"/>
</dbReference>
<evidence type="ECO:0000256" key="7">
    <source>
        <dbReference type="SAM" id="Phobius"/>
    </source>
</evidence>
<evidence type="ECO:0000259" key="8">
    <source>
        <dbReference type="PROSITE" id="PS50111"/>
    </source>
</evidence>
<protein>
    <submittedName>
        <fullName evidence="10">Putative sensory transducer protein YvaQ</fullName>
    </submittedName>
</protein>
<dbReference type="RefSeq" id="WP_089803255.1">
    <property type="nucleotide sequence ID" value="NZ_BJYE01000034.1"/>
</dbReference>
<dbReference type="SMART" id="SM00304">
    <property type="entry name" value="HAMP"/>
    <property type="match status" value="1"/>
</dbReference>
<dbReference type="Pfam" id="PF00672">
    <property type="entry name" value="HAMP"/>
    <property type="match status" value="1"/>
</dbReference>
<evidence type="ECO:0000256" key="6">
    <source>
        <dbReference type="PROSITE-ProRule" id="PRU00284"/>
    </source>
</evidence>
<organism evidence="10 11">
    <name type="scientific">Halolactibacillus alkaliphilus</name>
    <dbReference type="NCBI Taxonomy" id="442899"/>
    <lineage>
        <taxon>Bacteria</taxon>
        <taxon>Bacillati</taxon>
        <taxon>Bacillota</taxon>
        <taxon>Bacilli</taxon>
        <taxon>Bacillales</taxon>
        <taxon>Bacillaceae</taxon>
        <taxon>Halolactibacillus</taxon>
    </lineage>
</organism>
<feature type="transmembrane region" description="Helical" evidence="7">
    <location>
        <begin position="7"/>
        <end position="26"/>
    </location>
</feature>
<keyword evidence="7" id="KW-1133">Transmembrane helix</keyword>
<dbReference type="CDD" id="cd11386">
    <property type="entry name" value="MCP_signal"/>
    <property type="match status" value="1"/>
</dbReference>
<dbReference type="Gene3D" id="1.10.287.950">
    <property type="entry name" value="Methyl-accepting chemotaxis protein"/>
    <property type="match status" value="1"/>
</dbReference>
<dbReference type="STRING" id="442899.SAMN05720591_13235"/>
<dbReference type="PROSITE" id="PS50111">
    <property type="entry name" value="CHEMOTAXIS_TRANSDUC_2"/>
    <property type="match status" value="1"/>
</dbReference>
<accession>A0A511X3R9</accession>
<evidence type="ECO:0000256" key="5">
    <source>
        <dbReference type="ARBA" id="ARBA00029447"/>
    </source>
</evidence>
<evidence type="ECO:0000313" key="10">
    <source>
        <dbReference type="EMBL" id="GEN57599.1"/>
    </source>
</evidence>
<comment type="similarity">
    <text evidence="5">Belongs to the methyl-accepting chemotaxis (MCP) protein family.</text>
</comment>